<dbReference type="SUPFAM" id="SSF52833">
    <property type="entry name" value="Thioredoxin-like"/>
    <property type="match status" value="1"/>
</dbReference>
<dbReference type="PANTHER" id="PTHR42852:SF13">
    <property type="entry name" value="PROTEIN DIPZ"/>
    <property type="match status" value="1"/>
</dbReference>
<organism evidence="3">
    <name type="scientific">Dyadobacter sp. 676</name>
    <dbReference type="NCBI Taxonomy" id="3088362"/>
    <lineage>
        <taxon>Bacteria</taxon>
        <taxon>Pseudomonadati</taxon>
        <taxon>Bacteroidota</taxon>
        <taxon>Cytophagia</taxon>
        <taxon>Cytophagales</taxon>
        <taxon>Spirosomataceae</taxon>
        <taxon>Dyadobacter</taxon>
    </lineage>
</organism>
<feature type="chain" id="PRO_5043571712" evidence="1">
    <location>
        <begin position="19"/>
        <end position="261"/>
    </location>
</feature>
<feature type="signal peptide" evidence="1">
    <location>
        <begin position="1"/>
        <end position="18"/>
    </location>
</feature>
<dbReference type="GO" id="GO:0016209">
    <property type="term" value="F:antioxidant activity"/>
    <property type="evidence" value="ECO:0007669"/>
    <property type="project" value="InterPro"/>
</dbReference>
<accession>A0AAU8FHB7</accession>
<protein>
    <submittedName>
        <fullName evidence="3">TlpA disulfide reductase family protein</fullName>
    </submittedName>
</protein>
<keyword evidence="1" id="KW-0732">Signal</keyword>
<evidence type="ECO:0000256" key="1">
    <source>
        <dbReference type="SAM" id="SignalP"/>
    </source>
</evidence>
<dbReference type="Gene3D" id="3.40.30.10">
    <property type="entry name" value="Glutaredoxin"/>
    <property type="match status" value="1"/>
</dbReference>
<dbReference type="PROSITE" id="PS51352">
    <property type="entry name" value="THIOREDOXIN_2"/>
    <property type="match status" value="1"/>
</dbReference>
<sequence>MILSKNLTLFLLSILALACSADRDKLGRPVEGTGNALADFPHWWNYHSKNIKFYKHFTPFDTDARVIPLDSFMQKYSTGEYAVLKYTLGDTAIQYKLKKIDSNMNETIRNQLRATAYSDYRDFLRVGKPLSGFGYKSIDGRVFDTATTKGKFVVMKFWFIGCLPCIAEMPGLNAIVASNRARKDVLFVSVAMDPQGALEKFLQKRKFDYAVVADKKSYLNDTLNINSYPTHMLIDKSGRVAGVCNHVDDLKEILAAHSIAN</sequence>
<dbReference type="GO" id="GO:0016491">
    <property type="term" value="F:oxidoreductase activity"/>
    <property type="evidence" value="ECO:0007669"/>
    <property type="project" value="InterPro"/>
</dbReference>
<dbReference type="InterPro" id="IPR013766">
    <property type="entry name" value="Thioredoxin_domain"/>
</dbReference>
<name>A0AAU8FHB7_9BACT</name>
<dbReference type="CDD" id="cd02966">
    <property type="entry name" value="TlpA_like_family"/>
    <property type="match status" value="1"/>
</dbReference>
<feature type="domain" description="Thioredoxin" evidence="2">
    <location>
        <begin position="124"/>
        <end position="259"/>
    </location>
</feature>
<dbReference type="EMBL" id="CP159289">
    <property type="protein sequence ID" value="XCH23625.1"/>
    <property type="molecule type" value="Genomic_DNA"/>
</dbReference>
<dbReference type="InterPro" id="IPR050553">
    <property type="entry name" value="Thioredoxin_ResA/DsbE_sf"/>
</dbReference>
<dbReference type="RefSeq" id="WP_353718949.1">
    <property type="nucleotide sequence ID" value="NZ_CP159289.1"/>
</dbReference>
<dbReference type="InterPro" id="IPR000866">
    <property type="entry name" value="AhpC/TSA"/>
</dbReference>
<proteinExistence type="predicted"/>
<dbReference type="InterPro" id="IPR036249">
    <property type="entry name" value="Thioredoxin-like_sf"/>
</dbReference>
<evidence type="ECO:0000313" key="3">
    <source>
        <dbReference type="EMBL" id="XCH23625.1"/>
    </source>
</evidence>
<evidence type="ECO:0000259" key="2">
    <source>
        <dbReference type="PROSITE" id="PS51352"/>
    </source>
</evidence>
<gene>
    <name evidence="3" type="ORF">ABV298_25475</name>
</gene>
<dbReference type="PROSITE" id="PS51257">
    <property type="entry name" value="PROKAR_LIPOPROTEIN"/>
    <property type="match status" value="1"/>
</dbReference>
<dbReference type="Pfam" id="PF00578">
    <property type="entry name" value="AhpC-TSA"/>
    <property type="match status" value="1"/>
</dbReference>
<reference evidence="3" key="1">
    <citation type="submission" date="2024-06" db="EMBL/GenBank/DDBJ databases">
        <title>Sequencing and assembly of the genome of Dyadobacter sp. strain 676, a symbiont of Cyamopsis tetragonoloba.</title>
        <authorList>
            <person name="Guro P."/>
            <person name="Sazanova A."/>
            <person name="Kuznetsova I."/>
            <person name="Belimov A."/>
            <person name="Safronova V."/>
        </authorList>
    </citation>
    <scope>NUCLEOTIDE SEQUENCE</scope>
    <source>
        <strain evidence="3">676</strain>
    </source>
</reference>
<dbReference type="AlphaFoldDB" id="A0AAU8FHB7"/>
<dbReference type="PANTHER" id="PTHR42852">
    <property type="entry name" value="THIOL:DISULFIDE INTERCHANGE PROTEIN DSBE"/>
    <property type="match status" value="1"/>
</dbReference>